<comment type="caution">
    <text evidence="2">The sequence shown here is derived from an EMBL/GenBank/DDBJ whole genome shotgun (WGS) entry which is preliminary data.</text>
</comment>
<protein>
    <submittedName>
        <fullName evidence="2">Uncharacterized protein</fullName>
    </submittedName>
</protein>
<dbReference type="Proteomes" id="UP000245206">
    <property type="component" value="Unassembled WGS sequence"/>
</dbReference>
<organism evidence="2 3">
    <name type="scientific">Leptospira ellinghausenii</name>
    <dbReference type="NCBI Taxonomy" id="1917822"/>
    <lineage>
        <taxon>Bacteria</taxon>
        <taxon>Pseudomonadati</taxon>
        <taxon>Spirochaetota</taxon>
        <taxon>Spirochaetia</taxon>
        <taxon>Leptospirales</taxon>
        <taxon>Leptospiraceae</taxon>
        <taxon>Leptospira</taxon>
    </lineage>
</organism>
<evidence type="ECO:0000313" key="3">
    <source>
        <dbReference type="Proteomes" id="UP000245206"/>
    </source>
</evidence>
<proteinExistence type="predicted"/>
<reference evidence="3" key="1">
    <citation type="journal article" date="2019" name="Microbiol. Immunol.">
        <title>Molecular and phenotypic characterization of Leptospira johnsonii sp. nov., Leptospira ellinghausenii sp. nov. and Leptospira ryugenii sp. nov. isolated from soil and water in Japan.</title>
        <authorList>
            <person name="Masuzawa T."/>
            <person name="Saito M."/>
            <person name="Nakao R."/>
            <person name="Nikaido Y."/>
            <person name="Matsumoto M."/>
            <person name="Ogawa M."/>
            <person name="Yokoyama M."/>
            <person name="Hidaka Y."/>
            <person name="Tomita J."/>
            <person name="Sakakibara K."/>
            <person name="Suzuki K."/>
            <person name="Yasuda S."/>
            <person name="Sato H."/>
            <person name="Yamaguchi M."/>
            <person name="Yoshida S.I."/>
            <person name="Koizumi N."/>
            <person name="Kawamura Y."/>
        </authorList>
    </citation>
    <scope>NUCLEOTIDE SEQUENCE [LARGE SCALE GENOMIC DNA]</scope>
    <source>
        <strain evidence="3">E18</strain>
    </source>
</reference>
<dbReference type="EMBL" id="BFAZ01000009">
    <property type="protein sequence ID" value="GBF44012.1"/>
    <property type="molecule type" value="Genomic_DNA"/>
</dbReference>
<evidence type="ECO:0000256" key="1">
    <source>
        <dbReference type="SAM" id="MobiDB-lite"/>
    </source>
</evidence>
<dbReference type="AlphaFoldDB" id="A0A2P2DH92"/>
<keyword evidence="3" id="KW-1185">Reference proteome</keyword>
<evidence type="ECO:0000313" key="2">
    <source>
        <dbReference type="EMBL" id="GBF44012.1"/>
    </source>
</evidence>
<feature type="region of interest" description="Disordered" evidence="1">
    <location>
        <begin position="230"/>
        <end position="278"/>
    </location>
</feature>
<accession>A0A2P2DH92</accession>
<sequence length="278" mass="32224">MVGDLADIFSMKKRLCLVFILCLTITGLEAATWVEDSLGFAFEYPRGWAKSVLRYTDTVRIQIAKSNREAILQIDVARRTKDYDIDRFIEETVDTFLTKYPDLKLVREKVLENEIAGFDESTFVVLHYTENKQTISNRFLFHRKGGMYYVIQAKTTRVLFSKYAKDLDMVMKSFRREPRAKNRWRNDSLAYLDPVKDERLIQYISITIRPIETFPHEQGISQKQDDGWLFSVEGNHKPNGTEFESRRKPSDQNYTPADVKPDTPTSDDPVVIPDGSGI</sequence>
<gene>
    <name evidence="2" type="ORF">LPTSP2_33150</name>
</gene>
<dbReference type="Gene3D" id="3.40.1000.10">
    <property type="entry name" value="Mog1/PsbP, alpha/beta/alpha sandwich"/>
    <property type="match status" value="1"/>
</dbReference>
<name>A0A2P2DH92_9LEPT</name>